<gene>
    <name evidence="7" type="ORF">VO64_0805</name>
</gene>
<evidence type="ECO:0000256" key="1">
    <source>
        <dbReference type="ARBA" id="ARBA00022741"/>
    </source>
</evidence>
<evidence type="ECO:0000313" key="7">
    <source>
        <dbReference type="EMBL" id="AKA81351.1"/>
    </source>
</evidence>
<evidence type="ECO:0000256" key="2">
    <source>
        <dbReference type="ARBA" id="ARBA00022840"/>
    </source>
</evidence>
<dbReference type="SUPFAM" id="SSF52540">
    <property type="entry name" value="P-loop containing nucleoside triphosphate hydrolases"/>
    <property type="match status" value="1"/>
</dbReference>
<keyword evidence="5" id="KW-0804">Transcription</keyword>
<dbReference type="PROSITE" id="PS00688">
    <property type="entry name" value="SIGMA54_INTERACT_3"/>
    <property type="match status" value="1"/>
</dbReference>
<name>A0AAU8THV0_9PSED</name>
<dbReference type="GO" id="GO:0005524">
    <property type="term" value="F:ATP binding"/>
    <property type="evidence" value="ECO:0007669"/>
    <property type="project" value="UniProtKB-KW"/>
</dbReference>
<dbReference type="Pfam" id="PF25601">
    <property type="entry name" value="AAA_lid_14"/>
    <property type="match status" value="1"/>
</dbReference>
<evidence type="ECO:0000256" key="4">
    <source>
        <dbReference type="ARBA" id="ARBA00023125"/>
    </source>
</evidence>
<dbReference type="AlphaFoldDB" id="A0AAU8THV0"/>
<dbReference type="Pfam" id="PF01590">
    <property type="entry name" value="GAF"/>
    <property type="match status" value="1"/>
</dbReference>
<dbReference type="Gene3D" id="1.10.8.60">
    <property type="match status" value="1"/>
</dbReference>
<dbReference type="InterPro" id="IPR002197">
    <property type="entry name" value="HTH_Fis"/>
</dbReference>
<keyword evidence="3" id="KW-0805">Transcription regulation</keyword>
<dbReference type="Gene3D" id="3.30.450.40">
    <property type="match status" value="1"/>
</dbReference>
<dbReference type="InterPro" id="IPR002078">
    <property type="entry name" value="Sigma_54_int"/>
</dbReference>
<dbReference type="SUPFAM" id="SSF55781">
    <property type="entry name" value="GAF domain-like"/>
    <property type="match status" value="1"/>
</dbReference>
<dbReference type="InterPro" id="IPR025662">
    <property type="entry name" value="Sigma_54_int_dom_ATP-bd_1"/>
</dbReference>
<dbReference type="RefSeq" id="WP_046068559.1">
    <property type="nucleotide sequence ID" value="NZ_CP011117.2"/>
</dbReference>
<dbReference type="CDD" id="cd00009">
    <property type="entry name" value="AAA"/>
    <property type="match status" value="1"/>
</dbReference>
<dbReference type="InterPro" id="IPR003018">
    <property type="entry name" value="GAF"/>
</dbReference>
<dbReference type="SMART" id="SM00382">
    <property type="entry name" value="AAA"/>
    <property type="match status" value="1"/>
</dbReference>
<evidence type="ECO:0000313" key="8">
    <source>
        <dbReference type="Proteomes" id="UP000033099"/>
    </source>
</evidence>
<dbReference type="Pfam" id="PF00158">
    <property type="entry name" value="Sigma54_activat"/>
    <property type="match status" value="1"/>
</dbReference>
<dbReference type="EMBL" id="CP011117">
    <property type="protein sequence ID" value="AKA81351.1"/>
    <property type="molecule type" value="Genomic_DNA"/>
</dbReference>
<dbReference type="InterPro" id="IPR029016">
    <property type="entry name" value="GAF-like_dom_sf"/>
</dbReference>
<dbReference type="SUPFAM" id="SSF46689">
    <property type="entry name" value="Homeodomain-like"/>
    <property type="match status" value="1"/>
</dbReference>
<sequence>MLAANSREHVDCVSRVVRNADRLPQAPVPSLIFDSWRRSMEQYHLDPGSLQGPRILTEPLLKECRERAELFMRIAGEEVGQLHHRVRHADYCVMLTDGQGQTLDHRVDTAIRSDCRKAGLYLGTCWSEAEEGTCGVATVLTSKAAVTVHKRDHFRAAFIGLTCSAAPIFDPQGNLLGVMDASALKSPDDRRSQHLVRQMVAQSAQAIENAFFMHSAREHWVLQAHSTPGYVDSQPDLLLAWDQDGRLQALNSKARQALRRRFGQVPDYIGEVFDLNALRSVTDQSTQHLPWLGEPGVLHVRVNTPRRKPPRAVAHAQVDPRVEEHLRLAVRVKDRNLPVLVQGETGAGKEVFARQLHERSARRTGPFVAVNCAAIPENLIESELFGYVAGAFTGASSKGMQGLLVQADGGTLFLDEIGDMPLALQTRLLRVMAEGEVAPLGGAKSRTVDIQVICASHRDLAALVSDGRFREDLYFRLGCARFCLPPLRERSDKLALINRLLEQQARGGVSVGIGQAALERLLGYAWPGNVRQLHHVLAYACAVCESGTIQLADLPVQVRGEQVSLAAEPSVSPERQVVLDALVRHRWKPLPTAQALGISRATLYRRVNQLGIDMPRKH</sequence>
<dbReference type="PROSITE" id="PS50045">
    <property type="entry name" value="SIGMA54_INTERACT_4"/>
    <property type="match status" value="1"/>
</dbReference>
<dbReference type="PROSITE" id="PS00676">
    <property type="entry name" value="SIGMA54_INTERACT_2"/>
    <property type="match status" value="1"/>
</dbReference>
<dbReference type="InterPro" id="IPR058031">
    <property type="entry name" value="AAA_lid_NorR"/>
</dbReference>
<dbReference type="Proteomes" id="UP000033099">
    <property type="component" value="Chromosome"/>
</dbReference>
<dbReference type="Gene3D" id="3.40.50.300">
    <property type="entry name" value="P-loop containing nucleotide triphosphate hydrolases"/>
    <property type="match status" value="1"/>
</dbReference>
<dbReference type="Pfam" id="PF02954">
    <property type="entry name" value="HTH_8"/>
    <property type="match status" value="1"/>
</dbReference>
<dbReference type="PANTHER" id="PTHR32071">
    <property type="entry name" value="TRANSCRIPTIONAL REGULATORY PROTEIN"/>
    <property type="match status" value="1"/>
</dbReference>
<reference evidence="7 8" key="1">
    <citation type="journal article" date="2015" name="Genome Announc.">
        <title>Complete Genome Sequence of Biocontrol Strain Pseudomonas fluorescens LBUM223.</title>
        <authorList>
            <person name="Roquigny R."/>
            <person name="Arseneault T."/>
            <person name="Gadkar V.J."/>
            <person name="Novinscak A."/>
            <person name="Joly D.L."/>
            <person name="Filion M."/>
        </authorList>
    </citation>
    <scope>NUCLEOTIDE SEQUENCE [LARGE SCALE GENOMIC DNA]</scope>
    <source>
        <strain evidence="7 8">LBUM223</strain>
    </source>
</reference>
<dbReference type="InterPro" id="IPR025944">
    <property type="entry name" value="Sigma_54_int_dom_CS"/>
</dbReference>
<dbReference type="InterPro" id="IPR027417">
    <property type="entry name" value="P-loop_NTPase"/>
</dbReference>
<organism evidence="7 8">
    <name type="scientific">Pseudomonas synxantha</name>
    <dbReference type="NCBI Taxonomy" id="47883"/>
    <lineage>
        <taxon>Bacteria</taxon>
        <taxon>Pseudomonadati</taxon>
        <taxon>Pseudomonadota</taxon>
        <taxon>Gammaproteobacteria</taxon>
        <taxon>Pseudomonadales</taxon>
        <taxon>Pseudomonadaceae</taxon>
        <taxon>Pseudomonas</taxon>
    </lineage>
</organism>
<dbReference type="InterPro" id="IPR025943">
    <property type="entry name" value="Sigma_54_int_dom_ATP-bd_2"/>
</dbReference>
<dbReference type="FunFam" id="3.40.50.300:FF:000006">
    <property type="entry name" value="DNA-binding transcriptional regulator NtrC"/>
    <property type="match status" value="1"/>
</dbReference>
<dbReference type="PANTHER" id="PTHR32071:SF77">
    <property type="entry name" value="TRANSCRIPTIONAL REGULATORY PROTEIN"/>
    <property type="match status" value="1"/>
</dbReference>
<evidence type="ECO:0000256" key="3">
    <source>
        <dbReference type="ARBA" id="ARBA00023015"/>
    </source>
</evidence>
<dbReference type="InterPro" id="IPR003593">
    <property type="entry name" value="AAA+_ATPase"/>
</dbReference>
<evidence type="ECO:0000256" key="5">
    <source>
        <dbReference type="ARBA" id="ARBA00023163"/>
    </source>
</evidence>
<protein>
    <submittedName>
        <fullName evidence="7">Transcriptional activator of acetoin dehydrogenase operon AcoR</fullName>
    </submittedName>
</protein>
<keyword evidence="2" id="KW-0067">ATP-binding</keyword>
<feature type="domain" description="Sigma-54 factor interaction" evidence="6">
    <location>
        <begin position="319"/>
        <end position="542"/>
    </location>
</feature>
<keyword evidence="1" id="KW-0547">Nucleotide-binding</keyword>
<evidence type="ECO:0000259" key="6">
    <source>
        <dbReference type="PROSITE" id="PS50045"/>
    </source>
</evidence>
<accession>A0AAU8THV0</accession>
<dbReference type="InterPro" id="IPR009057">
    <property type="entry name" value="Homeodomain-like_sf"/>
</dbReference>
<keyword evidence="4" id="KW-0238">DNA-binding</keyword>
<dbReference type="PROSITE" id="PS00675">
    <property type="entry name" value="SIGMA54_INTERACT_1"/>
    <property type="match status" value="1"/>
</dbReference>
<dbReference type="GO" id="GO:0043565">
    <property type="term" value="F:sequence-specific DNA binding"/>
    <property type="evidence" value="ECO:0007669"/>
    <property type="project" value="InterPro"/>
</dbReference>
<dbReference type="KEGG" id="pfb:VO64_0805"/>
<dbReference type="GO" id="GO:0006355">
    <property type="term" value="P:regulation of DNA-templated transcription"/>
    <property type="evidence" value="ECO:0007669"/>
    <property type="project" value="InterPro"/>
</dbReference>
<proteinExistence type="predicted"/>
<dbReference type="Gene3D" id="1.10.10.60">
    <property type="entry name" value="Homeodomain-like"/>
    <property type="match status" value="1"/>
</dbReference>